<reference evidence="2" key="1">
    <citation type="submission" date="2023-07" db="EMBL/GenBank/DDBJ databases">
        <title>Two novel species in the genus Flavivirga.</title>
        <authorList>
            <person name="Kwon K."/>
        </authorList>
    </citation>
    <scope>NUCLEOTIDE SEQUENCE</scope>
    <source>
        <strain evidence="2">KCTC 52353</strain>
    </source>
</reference>
<protein>
    <submittedName>
        <fullName evidence="2">DUF2975 domain-containing protein</fullName>
    </submittedName>
</protein>
<accession>A0ABT8WEI7</accession>
<comment type="caution">
    <text evidence="2">The sequence shown here is derived from an EMBL/GenBank/DDBJ whole genome shotgun (WGS) entry which is preliminary data.</text>
</comment>
<gene>
    <name evidence="2" type="ORF">Q4Q35_17235</name>
</gene>
<keyword evidence="1" id="KW-1133">Transmembrane helix</keyword>
<dbReference type="InterPro" id="IPR021354">
    <property type="entry name" value="DUF2975"/>
</dbReference>
<dbReference type="Proteomes" id="UP001176883">
    <property type="component" value="Unassembled WGS sequence"/>
</dbReference>
<evidence type="ECO:0000256" key="1">
    <source>
        <dbReference type="SAM" id="Phobius"/>
    </source>
</evidence>
<keyword evidence="1" id="KW-0812">Transmembrane</keyword>
<keyword evidence="1" id="KW-0472">Membrane</keyword>
<evidence type="ECO:0000313" key="2">
    <source>
        <dbReference type="EMBL" id="MDO5971550.1"/>
    </source>
</evidence>
<name>A0ABT8WEI7_9FLAO</name>
<feature type="transmembrane region" description="Helical" evidence="1">
    <location>
        <begin position="55"/>
        <end position="83"/>
    </location>
</feature>
<feature type="transmembrane region" description="Helical" evidence="1">
    <location>
        <begin position="134"/>
        <end position="151"/>
    </location>
</feature>
<dbReference type="Pfam" id="PF11188">
    <property type="entry name" value="DUF2975"/>
    <property type="match status" value="1"/>
</dbReference>
<dbReference type="RefSeq" id="WP_303279264.1">
    <property type="nucleotide sequence ID" value="NZ_JAUOEK010000161.1"/>
</dbReference>
<keyword evidence="3" id="KW-1185">Reference proteome</keyword>
<feature type="transmembrane region" description="Helical" evidence="1">
    <location>
        <begin position="104"/>
        <end position="122"/>
    </location>
</feature>
<feature type="transmembrane region" description="Helical" evidence="1">
    <location>
        <begin position="7"/>
        <end position="29"/>
    </location>
</feature>
<sequence length="168" mass="19822">MIIKLNIFQFILALFVNLYILALLFYMFITFTGGHTIPKELFRSSFFEDNIELGFYIYFIVTIIIDTLFVYSLIQLLRVVGYFKKNLLFTSKIIKLLKTVGKHFVLIAIVSFSTSIFYNYSFSENFIESMLLPFFYHFMVLIIGFGILVFEEIQRKACQIKEENDLTI</sequence>
<organism evidence="2 3">
    <name type="scientific">Flavivirga aquimarina</name>
    <dbReference type="NCBI Taxonomy" id="2027862"/>
    <lineage>
        <taxon>Bacteria</taxon>
        <taxon>Pseudomonadati</taxon>
        <taxon>Bacteroidota</taxon>
        <taxon>Flavobacteriia</taxon>
        <taxon>Flavobacteriales</taxon>
        <taxon>Flavobacteriaceae</taxon>
        <taxon>Flavivirga</taxon>
    </lineage>
</organism>
<dbReference type="EMBL" id="JAUOEK010000161">
    <property type="protein sequence ID" value="MDO5971550.1"/>
    <property type="molecule type" value="Genomic_DNA"/>
</dbReference>
<proteinExistence type="predicted"/>
<evidence type="ECO:0000313" key="3">
    <source>
        <dbReference type="Proteomes" id="UP001176883"/>
    </source>
</evidence>